<feature type="transmembrane region" description="Helical" evidence="1">
    <location>
        <begin position="6"/>
        <end position="27"/>
    </location>
</feature>
<name>A0ABN0W5T0_9BACI</name>
<feature type="transmembrane region" description="Helical" evidence="1">
    <location>
        <begin position="76"/>
        <end position="98"/>
    </location>
</feature>
<keyword evidence="1" id="KW-0812">Transmembrane</keyword>
<dbReference type="Proteomes" id="UP001500782">
    <property type="component" value="Unassembled WGS sequence"/>
</dbReference>
<accession>A0ABN0W5T0</accession>
<keyword evidence="1" id="KW-0472">Membrane</keyword>
<comment type="caution">
    <text evidence="2">The sequence shown here is derived from an EMBL/GenBank/DDBJ whole genome shotgun (WGS) entry which is preliminary data.</text>
</comment>
<protein>
    <submittedName>
        <fullName evidence="2">Uncharacterized protein</fullName>
    </submittedName>
</protein>
<keyword evidence="1" id="KW-1133">Transmembrane helix</keyword>
<reference evidence="2 3" key="1">
    <citation type="journal article" date="2019" name="Int. J. Syst. Evol. Microbiol.">
        <title>The Global Catalogue of Microorganisms (GCM) 10K type strain sequencing project: providing services to taxonomists for standard genome sequencing and annotation.</title>
        <authorList>
            <consortium name="The Broad Institute Genomics Platform"/>
            <consortium name="The Broad Institute Genome Sequencing Center for Infectious Disease"/>
            <person name="Wu L."/>
            <person name="Ma J."/>
        </authorList>
    </citation>
    <scope>NUCLEOTIDE SEQUENCE [LARGE SCALE GENOMIC DNA]</scope>
    <source>
        <strain evidence="2 3">JCM 9731</strain>
    </source>
</reference>
<evidence type="ECO:0000256" key="1">
    <source>
        <dbReference type="SAM" id="Phobius"/>
    </source>
</evidence>
<keyword evidence="3" id="KW-1185">Reference proteome</keyword>
<evidence type="ECO:0000313" key="3">
    <source>
        <dbReference type="Proteomes" id="UP001500782"/>
    </source>
</evidence>
<evidence type="ECO:0000313" key="2">
    <source>
        <dbReference type="EMBL" id="GAA0326013.1"/>
    </source>
</evidence>
<gene>
    <name evidence="2" type="ORF">GCM10008967_15740</name>
</gene>
<dbReference type="EMBL" id="BAAADJ010000017">
    <property type="protein sequence ID" value="GAA0326013.1"/>
    <property type="molecule type" value="Genomic_DNA"/>
</dbReference>
<sequence>MDMQTMISVFILMILLEATAVTLFILYKKGRMEQNPFIGILKKEYEILYYAFCGWGRKLKVKEGTAAFTYHKKSSYFWIFLALMHEQVIEMVIFHIYLKQIDPLAANLFTALHIYSIVWILGDYHAVRHSPVLVKQNLVQMKVGVRKSLTIRVQDIATIQPPTIRYGKSGGVIHEKGVFHVTAFPRVLTRVFGMTDEAKYEILLKYPVYAEGIFGLKKEISKIYIYLDCPEEFVDLLHEKMADYNIEETSVKECIEVDESSSFGTVCS</sequence>
<proteinExistence type="predicted"/>
<dbReference type="RefSeq" id="WP_343797942.1">
    <property type="nucleotide sequence ID" value="NZ_BAAADJ010000017.1"/>
</dbReference>
<feature type="transmembrane region" description="Helical" evidence="1">
    <location>
        <begin position="104"/>
        <end position="122"/>
    </location>
</feature>
<organism evidence="2 3">
    <name type="scientific">Bacillus carboniphilus</name>
    <dbReference type="NCBI Taxonomy" id="86663"/>
    <lineage>
        <taxon>Bacteria</taxon>
        <taxon>Bacillati</taxon>
        <taxon>Bacillota</taxon>
        <taxon>Bacilli</taxon>
        <taxon>Bacillales</taxon>
        <taxon>Bacillaceae</taxon>
        <taxon>Bacillus</taxon>
    </lineage>
</organism>